<feature type="transmembrane region" description="Helical" evidence="1">
    <location>
        <begin position="181"/>
        <end position="200"/>
    </location>
</feature>
<name>A0A381Z782_9ZZZZ</name>
<feature type="transmembrane region" description="Helical" evidence="1">
    <location>
        <begin position="99"/>
        <end position="119"/>
    </location>
</feature>
<sequence length="319" mass="35323">MEINSKYLGIICITLAQVFFTTQDMAIKFISGNYALHQIILIRASVAILFTLLVFVPIDGGYKYLLSKRLGLHLLRGFGIVVANLCFFTSLVTLPLAEAVAIFFIAPLLITSLSVFLIGEKVGMQSWVAVFVGLIGVLIMLRPGFGVFNPASMLPLGAALAYSLVQIMTRKMGEAEKASTMVFYIQLNLVFFSSLMGLIFGDGNLADPSQPIIFYLFRAWIVPTWQDLMIMFGIGMFSGLGAYFISQAYRISKAGIIAPFEYVALPLSIFWSITIFGDWPDIVSWIGIVLIAGSGLYVVYSETVQGRKKDLYRPIPRNR</sequence>
<feature type="transmembrane region" description="Helical" evidence="1">
    <location>
        <begin position="39"/>
        <end position="58"/>
    </location>
</feature>
<feature type="transmembrane region" description="Helical" evidence="1">
    <location>
        <begin position="256"/>
        <end position="276"/>
    </location>
</feature>
<reference evidence="3" key="1">
    <citation type="submission" date="2018-05" db="EMBL/GenBank/DDBJ databases">
        <authorList>
            <person name="Lanie J.A."/>
            <person name="Ng W.-L."/>
            <person name="Kazmierczak K.M."/>
            <person name="Andrzejewski T.M."/>
            <person name="Davidsen T.M."/>
            <person name="Wayne K.J."/>
            <person name="Tettelin H."/>
            <person name="Glass J.I."/>
            <person name="Rusch D."/>
            <person name="Podicherti R."/>
            <person name="Tsui H.-C.T."/>
            <person name="Winkler M.E."/>
        </authorList>
    </citation>
    <scope>NUCLEOTIDE SEQUENCE</scope>
</reference>
<dbReference type="GO" id="GO:0016020">
    <property type="term" value="C:membrane"/>
    <property type="evidence" value="ECO:0007669"/>
    <property type="project" value="InterPro"/>
</dbReference>
<protein>
    <recommendedName>
        <fullName evidence="2">EamA domain-containing protein</fullName>
    </recommendedName>
</protein>
<feature type="transmembrane region" description="Helical" evidence="1">
    <location>
        <begin position="220"/>
        <end position="244"/>
    </location>
</feature>
<keyword evidence="1" id="KW-0812">Transmembrane</keyword>
<dbReference type="PANTHER" id="PTHR22911:SF103">
    <property type="entry name" value="BLR2811 PROTEIN"/>
    <property type="match status" value="1"/>
</dbReference>
<accession>A0A381Z782</accession>
<evidence type="ECO:0000259" key="2">
    <source>
        <dbReference type="Pfam" id="PF00892"/>
    </source>
</evidence>
<keyword evidence="1" id="KW-0472">Membrane</keyword>
<dbReference type="Pfam" id="PF00892">
    <property type="entry name" value="EamA"/>
    <property type="match status" value="1"/>
</dbReference>
<feature type="transmembrane region" description="Helical" evidence="1">
    <location>
        <begin position="70"/>
        <end position="93"/>
    </location>
</feature>
<proteinExistence type="predicted"/>
<feature type="transmembrane region" description="Helical" evidence="1">
    <location>
        <begin position="282"/>
        <end position="300"/>
    </location>
</feature>
<evidence type="ECO:0000256" key="1">
    <source>
        <dbReference type="SAM" id="Phobius"/>
    </source>
</evidence>
<dbReference type="EMBL" id="UINC01020120">
    <property type="protein sequence ID" value="SVA84791.1"/>
    <property type="molecule type" value="Genomic_DNA"/>
</dbReference>
<feature type="domain" description="EamA" evidence="2">
    <location>
        <begin position="8"/>
        <end position="141"/>
    </location>
</feature>
<keyword evidence="1" id="KW-1133">Transmembrane helix</keyword>
<gene>
    <name evidence="3" type="ORF">METZ01_LOCUS137645</name>
</gene>
<dbReference type="AlphaFoldDB" id="A0A381Z782"/>
<organism evidence="3">
    <name type="scientific">marine metagenome</name>
    <dbReference type="NCBI Taxonomy" id="408172"/>
    <lineage>
        <taxon>unclassified sequences</taxon>
        <taxon>metagenomes</taxon>
        <taxon>ecological metagenomes</taxon>
    </lineage>
</organism>
<dbReference type="InterPro" id="IPR000620">
    <property type="entry name" value="EamA_dom"/>
</dbReference>
<feature type="transmembrane region" description="Helical" evidence="1">
    <location>
        <begin position="126"/>
        <end position="145"/>
    </location>
</feature>
<dbReference type="PANTHER" id="PTHR22911">
    <property type="entry name" value="ACYL-MALONYL CONDENSING ENZYME-RELATED"/>
    <property type="match status" value="1"/>
</dbReference>
<evidence type="ECO:0000313" key="3">
    <source>
        <dbReference type="EMBL" id="SVA84791.1"/>
    </source>
</evidence>
<dbReference type="SUPFAM" id="SSF103481">
    <property type="entry name" value="Multidrug resistance efflux transporter EmrE"/>
    <property type="match status" value="2"/>
</dbReference>
<dbReference type="InterPro" id="IPR037185">
    <property type="entry name" value="EmrE-like"/>
</dbReference>
<feature type="transmembrane region" description="Helical" evidence="1">
    <location>
        <begin position="7"/>
        <end position="27"/>
    </location>
</feature>
<feature type="transmembrane region" description="Helical" evidence="1">
    <location>
        <begin position="151"/>
        <end position="169"/>
    </location>
</feature>